<organism evidence="3 4">
    <name type="scientific">Anaerohalosphaera lusitana</name>
    <dbReference type="NCBI Taxonomy" id="1936003"/>
    <lineage>
        <taxon>Bacteria</taxon>
        <taxon>Pseudomonadati</taxon>
        <taxon>Planctomycetota</taxon>
        <taxon>Phycisphaerae</taxon>
        <taxon>Sedimentisphaerales</taxon>
        <taxon>Anaerohalosphaeraceae</taxon>
        <taxon>Anaerohalosphaera</taxon>
    </lineage>
</organism>
<dbReference type="RefSeq" id="WP_146660302.1">
    <property type="nucleotide sequence ID" value="NZ_CP019791.1"/>
</dbReference>
<dbReference type="GO" id="GO:0006313">
    <property type="term" value="P:DNA transposition"/>
    <property type="evidence" value="ECO:0007669"/>
    <property type="project" value="InterPro"/>
</dbReference>
<dbReference type="EMBL" id="CP019791">
    <property type="protein sequence ID" value="AQT67818.1"/>
    <property type="molecule type" value="Genomic_DNA"/>
</dbReference>
<evidence type="ECO:0000259" key="2">
    <source>
        <dbReference type="Pfam" id="PF02371"/>
    </source>
</evidence>
<dbReference type="Pfam" id="PF01548">
    <property type="entry name" value="DEDD_Tnp_IS110"/>
    <property type="match status" value="1"/>
</dbReference>
<dbReference type="InterPro" id="IPR002525">
    <property type="entry name" value="Transp_IS110-like_N"/>
</dbReference>
<keyword evidence="4" id="KW-1185">Reference proteome</keyword>
<sequence length="311" mass="34981">MELFVGIDVSKYFFDVCCGVDGKVSHFDYNQQAVAECVKMLERVEPTLVVLESTGGYELQLALAVQDSGLPVVIVNPSRVRSFGRACGKIAKTDKIDARTIAWYASALRPQVRGRINRKMCKLKALTARRRQLVDMRTAERNRLDHVFEKAIRRSVEAVVKTIEREIGKVESAMAEHIDDDPQLREKVIKMRTVPAIGEVTASMIVSELPEIGSLNRRQIASLVGVAPMNRDSGLMRGKRTTGGGRKEVRTRLFMPTLVAIQHNPVIRKFYRRLLKNGKAKMTAVVACMRKLLTIINFMLAKNEEWKPNSA</sequence>
<proteinExistence type="predicted"/>
<protein>
    <submittedName>
        <fullName evidence="3">Transposase</fullName>
    </submittedName>
</protein>
<evidence type="ECO:0000313" key="3">
    <source>
        <dbReference type="EMBL" id="AQT67818.1"/>
    </source>
</evidence>
<evidence type="ECO:0000313" key="4">
    <source>
        <dbReference type="Proteomes" id="UP000189674"/>
    </source>
</evidence>
<dbReference type="STRING" id="1936003.STSP2_00968"/>
<dbReference type="InterPro" id="IPR003346">
    <property type="entry name" value="Transposase_20"/>
</dbReference>
<name>A0A1U9NJ96_9BACT</name>
<dbReference type="Pfam" id="PF02371">
    <property type="entry name" value="Transposase_20"/>
    <property type="match status" value="1"/>
</dbReference>
<accession>A0A1U9NJ96</accession>
<feature type="domain" description="Transposase IS116/IS110/IS902 C-terminal" evidence="2">
    <location>
        <begin position="192"/>
        <end position="272"/>
    </location>
</feature>
<dbReference type="AlphaFoldDB" id="A0A1U9NJ96"/>
<dbReference type="InterPro" id="IPR047650">
    <property type="entry name" value="Transpos_IS110"/>
</dbReference>
<dbReference type="KEGG" id="alus:STSP2_00968"/>
<dbReference type="OrthoDB" id="263899at2"/>
<feature type="domain" description="Transposase IS110-like N-terminal" evidence="1">
    <location>
        <begin position="5"/>
        <end position="149"/>
    </location>
</feature>
<dbReference type="GO" id="GO:0004803">
    <property type="term" value="F:transposase activity"/>
    <property type="evidence" value="ECO:0007669"/>
    <property type="project" value="InterPro"/>
</dbReference>
<dbReference type="PANTHER" id="PTHR33055:SF13">
    <property type="entry name" value="TRANSPOSASE"/>
    <property type="match status" value="1"/>
</dbReference>
<dbReference type="PANTHER" id="PTHR33055">
    <property type="entry name" value="TRANSPOSASE FOR INSERTION SEQUENCE ELEMENT IS1111A"/>
    <property type="match status" value="1"/>
</dbReference>
<gene>
    <name evidence="3" type="ORF">STSP2_00968</name>
</gene>
<evidence type="ECO:0000259" key="1">
    <source>
        <dbReference type="Pfam" id="PF01548"/>
    </source>
</evidence>
<dbReference type="Proteomes" id="UP000189674">
    <property type="component" value="Chromosome"/>
</dbReference>
<dbReference type="GO" id="GO:0003677">
    <property type="term" value="F:DNA binding"/>
    <property type="evidence" value="ECO:0007669"/>
    <property type="project" value="InterPro"/>
</dbReference>
<dbReference type="NCBIfam" id="NF033542">
    <property type="entry name" value="transpos_IS110"/>
    <property type="match status" value="1"/>
</dbReference>
<reference evidence="4" key="1">
    <citation type="submission" date="2017-02" db="EMBL/GenBank/DDBJ databases">
        <title>Comparative genomics and description of representatives of a novel lineage of planctomycetes thriving in anoxic sediments.</title>
        <authorList>
            <person name="Spring S."/>
            <person name="Bunk B."/>
            <person name="Sproer C."/>
        </authorList>
    </citation>
    <scope>NUCLEOTIDE SEQUENCE [LARGE SCALE GENOMIC DNA]</scope>
    <source>
        <strain evidence="4">ST-NAGAB-D1</strain>
    </source>
</reference>